<feature type="compositionally biased region" description="Polar residues" evidence="1">
    <location>
        <begin position="203"/>
        <end position="222"/>
    </location>
</feature>
<name>A0A178ZLX4_9EURO</name>
<dbReference type="OrthoDB" id="4149219at2759"/>
<evidence type="ECO:0000256" key="2">
    <source>
        <dbReference type="SAM" id="Phobius"/>
    </source>
</evidence>
<feature type="region of interest" description="Disordered" evidence="1">
    <location>
        <begin position="144"/>
        <end position="222"/>
    </location>
</feature>
<feature type="compositionally biased region" description="Polar residues" evidence="1">
    <location>
        <begin position="376"/>
        <end position="391"/>
    </location>
</feature>
<dbReference type="RefSeq" id="XP_018693763.1">
    <property type="nucleotide sequence ID" value="XM_018836910.1"/>
</dbReference>
<feature type="region of interest" description="Disordered" evidence="1">
    <location>
        <begin position="243"/>
        <end position="303"/>
    </location>
</feature>
<gene>
    <name evidence="3" type="ORF">AYL99_05398</name>
</gene>
<feature type="transmembrane region" description="Helical" evidence="2">
    <location>
        <begin position="41"/>
        <end position="63"/>
    </location>
</feature>
<protein>
    <submittedName>
        <fullName evidence="3">Uncharacterized protein</fullName>
    </submittedName>
</protein>
<keyword evidence="4" id="KW-1185">Reference proteome</keyword>
<dbReference type="EMBL" id="LVYI01000004">
    <property type="protein sequence ID" value="OAP60396.1"/>
    <property type="molecule type" value="Genomic_DNA"/>
</dbReference>
<accession>A0A178ZLX4</accession>
<comment type="caution">
    <text evidence="3">The sequence shown here is derived from an EMBL/GenBank/DDBJ whole genome shotgun (WGS) entry which is preliminary data.</text>
</comment>
<dbReference type="Proteomes" id="UP000078343">
    <property type="component" value="Unassembled WGS sequence"/>
</dbReference>
<dbReference type="AlphaFoldDB" id="A0A178ZLX4"/>
<feature type="compositionally biased region" description="Pro residues" evidence="1">
    <location>
        <begin position="249"/>
        <end position="261"/>
    </location>
</feature>
<dbReference type="GeneID" id="30009566"/>
<keyword evidence="2" id="KW-1133">Transmembrane helix</keyword>
<feature type="region of interest" description="Disordered" evidence="1">
    <location>
        <begin position="344"/>
        <end position="436"/>
    </location>
</feature>
<keyword evidence="2" id="KW-0472">Membrane</keyword>
<evidence type="ECO:0000313" key="4">
    <source>
        <dbReference type="Proteomes" id="UP000078343"/>
    </source>
</evidence>
<evidence type="ECO:0000313" key="3">
    <source>
        <dbReference type="EMBL" id="OAP60396.1"/>
    </source>
</evidence>
<organism evidence="3 4">
    <name type="scientific">Fonsecaea erecta</name>
    <dbReference type="NCBI Taxonomy" id="1367422"/>
    <lineage>
        <taxon>Eukaryota</taxon>
        <taxon>Fungi</taxon>
        <taxon>Dikarya</taxon>
        <taxon>Ascomycota</taxon>
        <taxon>Pezizomycotina</taxon>
        <taxon>Eurotiomycetes</taxon>
        <taxon>Chaetothyriomycetidae</taxon>
        <taxon>Chaetothyriales</taxon>
        <taxon>Herpotrichiellaceae</taxon>
        <taxon>Fonsecaea</taxon>
    </lineage>
</organism>
<evidence type="ECO:0000256" key="1">
    <source>
        <dbReference type="SAM" id="MobiDB-lite"/>
    </source>
</evidence>
<reference evidence="3 4" key="1">
    <citation type="submission" date="2016-04" db="EMBL/GenBank/DDBJ databases">
        <title>Draft genome of Fonsecaea erecta CBS 125763.</title>
        <authorList>
            <person name="Weiss V.A."/>
            <person name="Vicente V.A."/>
            <person name="Raittz R.T."/>
            <person name="Moreno L.F."/>
            <person name="De Souza E.M."/>
            <person name="Pedrosa F.O."/>
            <person name="Steffens M.B."/>
            <person name="Faoro H."/>
            <person name="Tadra-Sfeir M.Z."/>
            <person name="Najafzadeh M.J."/>
            <person name="Felipe M.S."/>
            <person name="Teixeira M."/>
            <person name="Sun J."/>
            <person name="Xi L."/>
            <person name="Gomes R."/>
            <person name="De Azevedo C.M."/>
            <person name="Salgado C.G."/>
            <person name="Da Silva M.B."/>
            <person name="Nascimento M.F."/>
            <person name="Queiroz-Telles F."/>
            <person name="Attili D.S."/>
            <person name="Gorbushina A."/>
        </authorList>
    </citation>
    <scope>NUCLEOTIDE SEQUENCE [LARGE SCALE GENOMIC DNA]</scope>
    <source>
        <strain evidence="3 4">CBS 125763</strain>
    </source>
</reference>
<proteinExistence type="predicted"/>
<feature type="region of interest" description="Disordered" evidence="1">
    <location>
        <begin position="714"/>
        <end position="745"/>
    </location>
</feature>
<sequence length="781" mass="87216">MATSPPNFSDLLLTRVPPFQPDQDKSSSGLPQLAISRGSNALFFVTCLALFLLVSATEIFSYVTLALCLQLCPGIRERQQQSILQLISLRSSQHVLERLLEELSRTSSPYQPGCLTRLGEKRGELFGEPLKPLCISEERHHLTPPKDLWPQKGSRYHHYPCTPSRKPKPLKRGELGFLSRSGPARGSDPGPSPLPHNRPRPLLQQSSRLPQGSGSRIGHSSQRSIYKGHPLRQQLYPSQPYRAQLPTPLEAPRPPSVPTPPQDHLSQAAAPRTAIQTSSSAVGISPNIRRLSDQPTASPKQQDIHILPGLPLTGASEYLQPQRTGLGPISKSIQASFTAGVHLRTTTESLRRPDIEPEGITYAGGDTPKKRKRDTQSSSRPQYNASGVQNINENEESQDSSSEHDSESPDEDENPNPNPNEKTTSKSKGRGPFFRCPMYSAHPQRYDDTKCKHWHGSSIADVTRHSLKDAGEGSDKWKKIKKLSKAKLSPRERWKKYFVIFNDETQTDRMNYPYWVNGDAEDQVTDFLRSMMDQMKSDLNPTLGLMKVQQYYNMLMEKKQRDDVIRLQYQEDKTAAMRREVKDLETSRSQLTTQFEALVSPENPEAISSASMFPSESQCYALTGLTTPSVMPEVYVHNLDTQFPEAGPGFNPFMMQTGPPPICGDHYSTPQPLVNKVRSATVNTMVGGAHTTNTINDTLQSYDQQPHMLGPPQAYMPSDSGLGSSRRSAHRSISSANSTEDNGYSYSFNNGVRPIEDTSPFDFEAQNKFSRNPYLRQLGRH</sequence>
<keyword evidence="2" id="KW-0812">Transmembrane</keyword>